<organism evidence="4 5">
    <name type="scientific">Nocardioides salarius</name>
    <dbReference type="NCBI Taxonomy" id="374513"/>
    <lineage>
        <taxon>Bacteria</taxon>
        <taxon>Bacillati</taxon>
        <taxon>Actinomycetota</taxon>
        <taxon>Actinomycetes</taxon>
        <taxon>Propionibacteriales</taxon>
        <taxon>Nocardioidaceae</taxon>
        <taxon>Nocardioides</taxon>
    </lineage>
</organism>
<dbReference type="PANTHER" id="PTHR43214">
    <property type="entry name" value="TWO-COMPONENT RESPONSE REGULATOR"/>
    <property type="match status" value="1"/>
</dbReference>
<dbReference type="Pfam" id="PF00196">
    <property type="entry name" value="GerE"/>
    <property type="match status" value="1"/>
</dbReference>
<dbReference type="RefSeq" id="WP_193667210.1">
    <property type="nucleotide sequence ID" value="NZ_JACDTV010000001.1"/>
</dbReference>
<dbReference type="CDD" id="cd06170">
    <property type="entry name" value="LuxR_C_like"/>
    <property type="match status" value="1"/>
</dbReference>
<keyword evidence="1" id="KW-0238">DNA-binding</keyword>
<dbReference type="PROSITE" id="PS50043">
    <property type="entry name" value="HTH_LUXR_2"/>
    <property type="match status" value="1"/>
</dbReference>
<dbReference type="SUPFAM" id="SSF52172">
    <property type="entry name" value="CheY-like"/>
    <property type="match status" value="1"/>
</dbReference>
<evidence type="ECO:0000256" key="1">
    <source>
        <dbReference type="ARBA" id="ARBA00023125"/>
    </source>
</evidence>
<accession>A0ABS2ME80</accession>
<dbReference type="InterPro" id="IPR000792">
    <property type="entry name" value="Tscrpt_reg_LuxR_C"/>
</dbReference>
<evidence type="ECO:0000256" key="2">
    <source>
        <dbReference type="SAM" id="MobiDB-lite"/>
    </source>
</evidence>
<evidence type="ECO:0000313" key="4">
    <source>
        <dbReference type="EMBL" id="MBM7509447.1"/>
    </source>
</evidence>
<sequence length="243" mass="26860">MDLAARPESDESNDPVSTSPVRSTTGSRVLFVSGRHLVGDAIRVALESRGLEMVTLPAAETGQEPVSRQRLAGWRVGAALVVGDFLSAQQRESVMRLPHLPLPWLLLVEEPGDPRWIDLVEAGASSVVPSSVGLDDLVRMLDDLSVGRPVAWPGREELEQQWRRLREEQEEVQQRMLSLSPRERSVLALLHDGLSVREVAELTGVREGTVRSQVKAVLRKLAVSSQLAAVAQYDRWLQQAERA</sequence>
<proteinExistence type="predicted"/>
<feature type="domain" description="HTH luxR-type" evidence="3">
    <location>
        <begin position="172"/>
        <end position="235"/>
    </location>
</feature>
<dbReference type="EMBL" id="JAFBBZ010000001">
    <property type="protein sequence ID" value="MBM7509447.1"/>
    <property type="molecule type" value="Genomic_DNA"/>
</dbReference>
<dbReference type="SMART" id="SM00421">
    <property type="entry name" value="HTH_LUXR"/>
    <property type="match status" value="1"/>
</dbReference>
<gene>
    <name evidence="4" type="ORF">JOE61_003261</name>
</gene>
<evidence type="ECO:0000313" key="5">
    <source>
        <dbReference type="Proteomes" id="UP000732378"/>
    </source>
</evidence>
<dbReference type="InterPro" id="IPR039420">
    <property type="entry name" value="WalR-like"/>
</dbReference>
<dbReference type="InterPro" id="IPR016032">
    <property type="entry name" value="Sig_transdc_resp-reg_C-effctor"/>
</dbReference>
<dbReference type="PRINTS" id="PR00038">
    <property type="entry name" value="HTHLUXR"/>
</dbReference>
<name>A0ABS2ME80_9ACTN</name>
<dbReference type="Gene3D" id="3.40.50.2300">
    <property type="match status" value="1"/>
</dbReference>
<dbReference type="InterPro" id="IPR011006">
    <property type="entry name" value="CheY-like_superfamily"/>
</dbReference>
<keyword evidence="5" id="KW-1185">Reference proteome</keyword>
<dbReference type="PROSITE" id="PS00622">
    <property type="entry name" value="HTH_LUXR_1"/>
    <property type="match status" value="1"/>
</dbReference>
<dbReference type="SUPFAM" id="SSF46894">
    <property type="entry name" value="C-terminal effector domain of the bipartite response regulators"/>
    <property type="match status" value="1"/>
</dbReference>
<protein>
    <submittedName>
        <fullName evidence="4">RNA polymerase sigma factor (Sigma-70 family)</fullName>
    </submittedName>
</protein>
<reference evidence="4 5" key="1">
    <citation type="submission" date="2021-01" db="EMBL/GenBank/DDBJ databases">
        <title>Sequencing the genomes of 1000 actinobacteria strains.</title>
        <authorList>
            <person name="Klenk H.-P."/>
        </authorList>
    </citation>
    <scope>NUCLEOTIDE SEQUENCE [LARGE SCALE GENOMIC DNA]</scope>
    <source>
        <strain evidence="4 5">DSM 18239</strain>
    </source>
</reference>
<comment type="caution">
    <text evidence="4">The sequence shown here is derived from an EMBL/GenBank/DDBJ whole genome shotgun (WGS) entry which is preliminary data.</text>
</comment>
<evidence type="ECO:0000259" key="3">
    <source>
        <dbReference type="PROSITE" id="PS50043"/>
    </source>
</evidence>
<dbReference type="Proteomes" id="UP000732378">
    <property type="component" value="Unassembled WGS sequence"/>
</dbReference>
<feature type="region of interest" description="Disordered" evidence="2">
    <location>
        <begin position="1"/>
        <end position="23"/>
    </location>
</feature>
<feature type="compositionally biased region" description="Polar residues" evidence="2">
    <location>
        <begin position="14"/>
        <end position="23"/>
    </location>
</feature>